<dbReference type="RefSeq" id="WP_000125197.1">
    <property type="nucleotide sequence ID" value="NZ_AP014833.1"/>
</dbReference>
<accession>E9R474</accession>
<dbReference type="KEGG" id="bar:GBAA_2815"/>
<gene>
    <name evidence="3" type="ordered locus">GBAA_2815</name>
</gene>
<feature type="transmembrane region" description="Helical" evidence="1">
    <location>
        <begin position="82"/>
        <end position="107"/>
    </location>
</feature>
<accession>Q6HXQ5</accession>
<dbReference type="AlphaFoldDB" id="A0A6L8PDT7"/>
<keyword evidence="4" id="KW-1185">Reference proteome</keyword>
<keyword evidence="1" id="KW-1133">Transmembrane helix</keyword>
<evidence type="ECO:0000313" key="3">
    <source>
        <dbReference type="EMBL" id="AAT31933.1"/>
    </source>
</evidence>
<evidence type="ECO:0000313" key="4">
    <source>
        <dbReference type="Proteomes" id="UP000000594"/>
    </source>
</evidence>
<feature type="transmembrane region" description="Helical" evidence="1">
    <location>
        <begin position="246"/>
        <end position="267"/>
    </location>
</feature>
<accession>Q81PI9</accession>
<feature type="transmembrane region" description="Helical" evidence="1">
    <location>
        <begin position="217"/>
        <end position="240"/>
    </location>
</feature>
<dbReference type="KEGG" id="banh:HYU01_13950"/>
<feature type="transmembrane region" description="Helical" evidence="1">
    <location>
        <begin position="12"/>
        <end position="30"/>
    </location>
</feature>
<feature type="transmembrane region" description="Helical" evidence="1">
    <location>
        <begin position="113"/>
        <end position="133"/>
    </location>
</feature>
<dbReference type="GeneID" id="45022649"/>
<evidence type="ECO:0000259" key="2">
    <source>
        <dbReference type="Pfam" id="PF02517"/>
    </source>
</evidence>
<accession>Q6KRS6</accession>
<keyword evidence="3" id="KW-0378">Hydrolase</keyword>
<dbReference type="OrthoDB" id="9777755at2"/>
<name>A0A6L8PDT7_BACAN</name>
<accession>A0A6L8PDT7</accession>
<proteinExistence type="predicted"/>
<dbReference type="Proteomes" id="UP000000594">
    <property type="component" value="Chromosome"/>
</dbReference>
<dbReference type="PATRIC" id="fig|1392.230.peg.2784"/>
<dbReference type="Pfam" id="PF02517">
    <property type="entry name" value="Rce1-like"/>
    <property type="match status" value="1"/>
</dbReference>
<keyword evidence="1" id="KW-0472">Membrane</keyword>
<dbReference type="GO" id="GO:0004175">
    <property type="term" value="F:endopeptidase activity"/>
    <property type="evidence" value="ECO:0007669"/>
    <property type="project" value="UniProtKB-ARBA"/>
</dbReference>
<dbReference type="InterPro" id="IPR003675">
    <property type="entry name" value="Rce1/LyrA-like_dom"/>
</dbReference>
<sequence>MTAIKRKPIKLHLLIFVFIVLASGWIGVILDSFLTDQPEGNSLGMGLWLILPFLSCIFLRVISRDWNDFGIKLNLKANFKWYFVAILIYPFVTVITISLALIFGVANITSFEIYSLLSLIFMSTIGNFIKNIFEEFSWRGYLTPKLIELKLNDWFIYIISGLVWALWHAAYYLVFLPNEYFKSISRLHMLLSGCILMVSWSIMYVEIYRLTKSVWPCVIMHAIEDAVPTVLVTITGIITLTNSSDFWLNPISGVVATIIFLGIGIVLRSIRIKKERQLNTDDNQLFTL</sequence>
<feature type="domain" description="CAAX prenyl protease 2/Lysostaphin resistance protein A-like" evidence="2">
    <location>
        <begin position="119"/>
        <end position="226"/>
    </location>
</feature>
<dbReference type="GO" id="GO:0080120">
    <property type="term" value="P:CAAX-box protein maturation"/>
    <property type="evidence" value="ECO:0007669"/>
    <property type="project" value="UniProtKB-ARBA"/>
</dbReference>
<feature type="transmembrane region" description="Helical" evidence="1">
    <location>
        <begin position="154"/>
        <end position="175"/>
    </location>
</feature>
<accession>E9R475</accession>
<dbReference type="EMBL" id="AE017334">
    <property type="protein sequence ID" value="AAT31933.1"/>
    <property type="molecule type" value="Genomic_DNA"/>
</dbReference>
<protein>
    <submittedName>
        <fullName evidence="3">CAAX amino terminal protease family protein</fullName>
    </submittedName>
</protein>
<evidence type="ECO:0000256" key="1">
    <source>
        <dbReference type="SAM" id="Phobius"/>
    </source>
</evidence>
<dbReference type="PANTHER" id="PTHR35797:SF1">
    <property type="entry name" value="PROTEASE"/>
    <property type="match status" value="1"/>
</dbReference>
<feature type="transmembrane region" description="Helical" evidence="1">
    <location>
        <begin position="42"/>
        <end position="62"/>
    </location>
</feature>
<keyword evidence="3" id="KW-0645">Protease</keyword>
<dbReference type="InterPro" id="IPR042150">
    <property type="entry name" value="MmRce1-like"/>
</dbReference>
<keyword evidence="1" id="KW-0812">Transmembrane</keyword>
<dbReference type="GO" id="GO:0006508">
    <property type="term" value="P:proteolysis"/>
    <property type="evidence" value="ECO:0007669"/>
    <property type="project" value="UniProtKB-KW"/>
</dbReference>
<reference evidence="3 4" key="1">
    <citation type="journal article" date="2009" name="J. Bacteriol.">
        <title>The complete genome sequence of Bacillus anthracis Ames 'Ancestor'.</title>
        <authorList>
            <person name="Ravel J."/>
            <person name="Jiang L."/>
            <person name="Stanley S.T."/>
            <person name="Wilson M.R."/>
            <person name="Decker R.S."/>
            <person name="Read T.D."/>
            <person name="Worsham P."/>
            <person name="Keim P.S."/>
            <person name="Salzberg S.L."/>
            <person name="Fraser-Liggett C.M."/>
            <person name="Rasko D.A."/>
        </authorList>
    </citation>
    <scope>NUCLEOTIDE SEQUENCE [LARGE SCALE GENOMIC DNA]</scope>
    <source>
        <strain evidence="4">Ames ancestor</strain>
    </source>
</reference>
<organism evidence="3 4">
    <name type="scientific">Bacillus anthracis</name>
    <name type="common">anthrax bacterium</name>
    <dbReference type="NCBI Taxonomy" id="1392"/>
    <lineage>
        <taxon>Bacteria</taxon>
        <taxon>Bacillati</taxon>
        <taxon>Bacillota</taxon>
        <taxon>Bacilli</taxon>
        <taxon>Bacillales</taxon>
        <taxon>Bacillaceae</taxon>
        <taxon>Bacillus</taxon>
        <taxon>Bacillus cereus group</taxon>
    </lineage>
</organism>
<feature type="transmembrane region" description="Helical" evidence="1">
    <location>
        <begin position="187"/>
        <end position="205"/>
    </location>
</feature>
<dbReference type="PANTHER" id="PTHR35797">
    <property type="entry name" value="PROTEASE-RELATED"/>
    <property type="match status" value="1"/>
</dbReference>
<accession>A0A0F7RHT3</accession>
<dbReference type="OMA" id="WHIPYYL"/>